<reference evidence="4 5" key="1">
    <citation type="journal article" date="2016" name="Nat. Commun.">
        <title>Thousands of microbial genomes shed light on interconnected biogeochemical processes in an aquifer system.</title>
        <authorList>
            <person name="Anantharaman K."/>
            <person name="Brown C.T."/>
            <person name="Hug L.A."/>
            <person name="Sharon I."/>
            <person name="Castelle C.J."/>
            <person name="Probst A.J."/>
            <person name="Thomas B.C."/>
            <person name="Singh A."/>
            <person name="Wilkins M.J."/>
            <person name="Karaoz U."/>
            <person name="Brodie E.L."/>
            <person name="Williams K.H."/>
            <person name="Hubbard S.S."/>
            <person name="Banfield J.F."/>
        </authorList>
    </citation>
    <scope>NUCLEOTIDE SEQUENCE [LARGE SCALE GENOMIC DNA]</scope>
</reference>
<feature type="binding site" evidence="3">
    <location>
        <position position="132"/>
    </location>
    <ligand>
        <name>a divalent metal cation</name>
        <dbReference type="ChEBI" id="CHEBI:60240"/>
        <label>2</label>
    </ligand>
</feature>
<feature type="binding site" evidence="3">
    <location>
        <position position="94"/>
    </location>
    <ligand>
        <name>a divalent metal cation</name>
        <dbReference type="ChEBI" id="CHEBI:60240"/>
        <label>1</label>
    </ligand>
</feature>
<feature type="binding site" evidence="3">
    <location>
        <position position="8"/>
    </location>
    <ligand>
        <name>a divalent metal cation</name>
        <dbReference type="ChEBI" id="CHEBI:60240"/>
        <label>1</label>
    </ligand>
</feature>
<dbReference type="InterPro" id="IPR018228">
    <property type="entry name" value="DNase_TatD-rel_CS"/>
</dbReference>
<protein>
    <recommendedName>
        <fullName evidence="6">Hydrolase TatD</fullName>
    </recommendedName>
</protein>
<dbReference type="InterPro" id="IPR015991">
    <property type="entry name" value="TatD/YcfH-like"/>
</dbReference>
<dbReference type="Gene3D" id="3.20.20.140">
    <property type="entry name" value="Metal-dependent hydrolases"/>
    <property type="match status" value="1"/>
</dbReference>
<dbReference type="NCBIfam" id="TIGR00010">
    <property type="entry name" value="YchF/TatD family DNA exonuclease"/>
    <property type="match status" value="1"/>
</dbReference>
<evidence type="ECO:0000256" key="1">
    <source>
        <dbReference type="ARBA" id="ARBA00022723"/>
    </source>
</evidence>
<dbReference type="PROSITE" id="PS01091">
    <property type="entry name" value="TATD_3"/>
    <property type="match status" value="1"/>
</dbReference>
<dbReference type="SUPFAM" id="SSF51556">
    <property type="entry name" value="Metallo-dependent hydrolases"/>
    <property type="match status" value="1"/>
</dbReference>
<evidence type="ECO:0000313" key="5">
    <source>
        <dbReference type="Proteomes" id="UP000176581"/>
    </source>
</evidence>
<name>A0A1F8FMW7_9BACT</name>
<feature type="binding site" evidence="3">
    <location>
        <position position="161"/>
    </location>
    <ligand>
        <name>a divalent metal cation</name>
        <dbReference type="ChEBI" id="CHEBI:60240"/>
        <label>2</label>
    </ligand>
</feature>
<evidence type="ECO:0008006" key="6">
    <source>
        <dbReference type="Google" id="ProtNLM"/>
    </source>
</evidence>
<dbReference type="InterPro" id="IPR032466">
    <property type="entry name" value="Metal_Hydrolase"/>
</dbReference>
<dbReference type="AlphaFoldDB" id="A0A1F8FMW7"/>
<dbReference type="Pfam" id="PF01026">
    <property type="entry name" value="TatD_DNase"/>
    <property type="match status" value="1"/>
</dbReference>
<gene>
    <name evidence="4" type="ORF">A3J47_01755</name>
</gene>
<keyword evidence="1 3" id="KW-0479">Metal-binding</keyword>
<feature type="binding site" evidence="3">
    <location>
        <position position="10"/>
    </location>
    <ligand>
        <name>a divalent metal cation</name>
        <dbReference type="ChEBI" id="CHEBI:60240"/>
        <label>1</label>
    </ligand>
</feature>
<evidence type="ECO:0000313" key="4">
    <source>
        <dbReference type="EMBL" id="OGN14321.1"/>
    </source>
</evidence>
<organism evidence="4 5">
    <name type="scientific">Candidatus Yanofskybacteria bacterium RIFCSPHIGHO2_02_FULL_43_22</name>
    <dbReference type="NCBI Taxonomy" id="1802681"/>
    <lineage>
        <taxon>Bacteria</taxon>
        <taxon>Candidatus Yanofskyibacteriota</taxon>
    </lineage>
</organism>
<dbReference type="PANTHER" id="PTHR46124:SF2">
    <property type="entry name" value="D-AMINOACYL-TRNA DEACYLASE"/>
    <property type="match status" value="1"/>
</dbReference>
<dbReference type="InterPro" id="IPR001130">
    <property type="entry name" value="TatD-like"/>
</dbReference>
<dbReference type="PANTHER" id="PTHR46124">
    <property type="entry name" value="D-AMINOACYL-TRNA DEACYLASE"/>
    <property type="match status" value="1"/>
</dbReference>
<dbReference type="PIRSF" id="PIRSF005902">
    <property type="entry name" value="DNase_TatD"/>
    <property type="match status" value="1"/>
</dbReference>
<dbReference type="CDD" id="cd01310">
    <property type="entry name" value="TatD_DNAse"/>
    <property type="match status" value="1"/>
</dbReference>
<feature type="binding site" evidence="3">
    <location>
        <position position="209"/>
    </location>
    <ligand>
        <name>a divalent metal cation</name>
        <dbReference type="ChEBI" id="CHEBI:60240"/>
        <label>1</label>
    </ligand>
</feature>
<dbReference type="FunFam" id="3.20.20.140:FF:000005">
    <property type="entry name" value="TatD family hydrolase"/>
    <property type="match status" value="1"/>
</dbReference>
<dbReference type="GO" id="GO:0005829">
    <property type="term" value="C:cytosol"/>
    <property type="evidence" value="ECO:0007669"/>
    <property type="project" value="TreeGrafter"/>
</dbReference>
<accession>A0A1F8FMW7</accession>
<evidence type="ECO:0000256" key="3">
    <source>
        <dbReference type="PIRSR" id="PIRSR005902-1"/>
    </source>
</evidence>
<evidence type="ECO:0000256" key="2">
    <source>
        <dbReference type="ARBA" id="ARBA00022801"/>
    </source>
</evidence>
<proteinExistence type="predicted"/>
<dbReference type="GO" id="GO:0016788">
    <property type="term" value="F:hydrolase activity, acting on ester bonds"/>
    <property type="evidence" value="ECO:0007669"/>
    <property type="project" value="InterPro"/>
</dbReference>
<dbReference type="GO" id="GO:0004536">
    <property type="term" value="F:DNA nuclease activity"/>
    <property type="evidence" value="ECO:0007669"/>
    <property type="project" value="InterPro"/>
</dbReference>
<dbReference type="Proteomes" id="UP000176581">
    <property type="component" value="Unassembled WGS sequence"/>
</dbReference>
<dbReference type="EMBL" id="MGJV01000027">
    <property type="protein sequence ID" value="OGN14321.1"/>
    <property type="molecule type" value="Genomic_DNA"/>
</dbReference>
<comment type="caution">
    <text evidence="4">The sequence shown here is derived from an EMBL/GenBank/DDBJ whole genome shotgun (WGS) entry which is preliminary data.</text>
</comment>
<dbReference type="GO" id="GO:0046872">
    <property type="term" value="F:metal ion binding"/>
    <property type="evidence" value="ECO:0007669"/>
    <property type="project" value="UniProtKB-KW"/>
</dbReference>
<sequence length="262" mass="30015">MSNIFDSHCHPQFPQYKNDREEVVRRAFDGGVSMICVGTDLETSKQGIELAQKHNGVWATVGLHPNDINQQPTTNNLQQYEKLLNEKRVIAIGEVGLDYYRTPEPEKQKKQKEIFEQFIDLAQRTKKPMVLHFRDSPKGSEGRVHKDALEILPQNIVGVSHSFTGNLDEAKEYINRGMYLGFNGIITFARQYDEVLKYVPLENILLETDAPYLTPEPYRGQRNEPVFVKEVAKKVAELKNVSIDEIITKTTQNIIKLFKIAV</sequence>
<keyword evidence="2" id="KW-0378">Hydrolase</keyword>